<dbReference type="EMBL" id="JAZDDF010000001">
    <property type="protein sequence ID" value="MEE1971196.1"/>
    <property type="molecule type" value="Genomic_DNA"/>
</dbReference>
<evidence type="ECO:0000313" key="1">
    <source>
        <dbReference type="EMBL" id="MEE1971196.1"/>
    </source>
</evidence>
<gene>
    <name evidence="1" type="ORF">V1H85_01985</name>
</gene>
<reference evidence="1 2" key="1">
    <citation type="submission" date="2024-01" db="EMBL/GenBank/DDBJ databases">
        <title>Maribacter spp. originated from different algae showed divergent polysaccharides utilization ability.</title>
        <authorList>
            <person name="Wang H."/>
            <person name="Wu Y."/>
        </authorList>
    </citation>
    <scope>NUCLEOTIDE SEQUENCE [LARGE SCALE GENOMIC DNA]</scope>
    <source>
        <strain evidence="1 2">KPT27_14</strain>
    </source>
</reference>
<protein>
    <submittedName>
        <fullName evidence="1">Uncharacterized protein</fullName>
    </submittedName>
</protein>
<comment type="caution">
    <text evidence="1">The sequence shown here is derived from an EMBL/GenBank/DDBJ whole genome shotgun (WGS) entry which is preliminary data.</text>
</comment>
<dbReference type="Proteomes" id="UP001343698">
    <property type="component" value="Unassembled WGS sequence"/>
</dbReference>
<sequence length="370" mass="43327">MRTIEFLYILLLSCLFDAEAQQKNNPLFESKEILPLQLSYTNKQIKKETNKEKGIHTNLLYKQGQNWDTLPISLRARGNFRRNTCYFTPLKIYFKRGGTQSTPFENHKNVKIVLPCLLEDRSNDDVLKEYLAYKMYELLSPIHFKTRLATLEYTDTRGEKDELHPLAIFLNDSKNSLYNDEGAWAARKAKNHTLLTILIEDDKVVARRHDAKVLKRFVHPLNQEETISIINAFFQFMIGNTDFSTAYSHNQKLIFKEGKSYPIPYDFDMSGLVNASYAVVSNINNTSLDIDKVTERQYRGFKRNFALFEDTRMHFLSKESEILKILEAHKPLFNESKSYETAHDFISDFFAILKNDLRFQKEIVELAREK</sequence>
<dbReference type="RefSeq" id="WP_272635783.1">
    <property type="nucleotide sequence ID" value="NZ_JAZDDF010000001.1"/>
</dbReference>
<proteinExistence type="predicted"/>
<keyword evidence="2" id="KW-1185">Reference proteome</keyword>
<organism evidence="1 2">
    <name type="scientific">Maribacter flavus</name>
    <dbReference type="NCBI Taxonomy" id="1658664"/>
    <lineage>
        <taxon>Bacteria</taxon>
        <taxon>Pseudomonadati</taxon>
        <taxon>Bacteroidota</taxon>
        <taxon>Flavobacteriia</taxon>
        <taxon>Flavobacteriales</taxon>
        <taxon>Flavobacteriaceae</taxon>
        <taxon>Maribacter</taxon>
    </lineage>
</organism>
<accession>A0ABU7IE23</accession>
<name>A0ABU7IE23_9FLAO</name>
<evidence type="ECO:0000313" key="2">
    <source>
        <dbReference type="Proteomes" id="UP001343698"/>
    </source>
</evidence>